<gene>
    <name evidence="1" type="ORF">PR048_005154</name>
</gene>
<name>A0ABQ9I7E1_9NEOP</name>
<accession>A0ABQ9I7E1</accession>
<protein>
    <submittedName>
        <fullName evidence="1">Uncharacterized protein</fullName>
    </submittedName>
</protein>
<evidence type="ECO:0000313" key="1">
    <source>
        <dbReference type="EMBL" id="KAJ8892573.1"/>
    </source>
</evidence>
<proteinExistence type="predicted"/>
<comment type="caution">
    <text evidence="1">The sequence shown here is derived from an EMBL/GenBank/DDBJ whole genome shotgun (WGS) entry which is preliminary data.</text>
</comment>
<dbReference type="Proteomes" id="UP001159363">
    <property type="component" value="Chromosome 2"/>
</dbReference>
<sequence>MQSTSLVGTVNRARRDIPQSIKTIKAPLYVTVVMKKNETILTVYQGKKKKNFLVLSTLHPNISIGNDQKHLPETVSFYNATKNGVNKVVCESSITTSASTGFLQHNRPCWNKCLGSFQANCQKKNISPRVFLQMLSVELRSVFCTVKTKQA</sequence>
<dbReference type="EMBL" id="JARBHB010000002">
    <property type="protein sequence ID" value="KAJ8892573.1"/>
    <property type="molecule type" value="Genomic_DNA"/>
</dbReference>
<evidence type="ECO:0000313" key="2">
    <source>
        <dbReference type="Proteomes" id="UP001159363"/>
    </source>
</evidence>
<keyword evidence="2" id="KW-1185">Reference proteome</keyword>
<reference evidence="1 2" key="1">
    <citation type="submission" date="2023-02" db="EMBL/GenBank/DDBJ databases">
        <title>LHISI_Scaffold_Assembly.</title>
        <authorList>
            <person name="Stuart O.P."/>
            <person name="Cleave R."/>
            <person name="Magrath M.J.L."/>
            <person name="Mikheyev A.S."/>
        </authorList>
    </citation>
    <scope>NUCLEOTIDE SEQUENCE [LARGE SCALE GENOMIC DNA]</scope>
    <source>
        <strain evidence="1">Daus_M_001</strain>
        <tissue evidence="1">Leg muscle</tissue>
    </source>
</reference>
<organism evidence="1 2">
    <name type="scientific">Dryococelus australis</name>
    <dbReference type="NCBI Taxonomy" id="614101"/>
    <lineage>
        <taxon>Eukaryota</taxon>
        <taxon>Metazoa</taxon>
        <taxon>Ecdysozoa</taxon>
        <taxon>Arthropoda</taxon>
        <taxon>Hexapoda</taxon>
        <taxon>Insecta</taxon>
        <taxon>Pterygota</taxon>
        <taxon>Neoptera</taxon>
        <taxon>Polyneoptera</taxon>
        <taxon>Phasmatodea</taxon>
        <taxon>Verophasmatodea</taxon>
        <taxon>Anareolatae</taxon>
        <taxon>Phasmatidae</taxon>
        <taxon>Eurycanthinae</taxon>
        <taxon>Dryococelus</taxon>
    </lineage>
</organism>